<organism evidence="1">
    <name type="scientific">Oryza sativa subsp. japonica</name>
    <name type="common">Rice</name>
    <dbReference type="NCBI Taxonomy" id="39947"/>
    <lineage>
        <taxon>Eukaryota</taxon>
        <taxon>Viridiplantae</taxon>
        <taxon>Streptophyta</taxon>
        <taxon>Embryophyta</taxon>
        <taxon>Tracheophyta</taxon>
        <taxon>Spermatophyta</taxon>
        <taxon>Magnoliopsida</taxon>
        <taxon>Liliopsida</taxon>
        <taxon>Poales</taxon>
        <taxon>Poaceae</taxon>
        <taxon>BOP clade</taxon>
        <taxon>Oryzoideae</taxon>
        <taxon>Oryzeae</taxon>
        <taxon>Oryzinae</taxon>
        <taxon>Oryza</taxon>
        <taxon>Oryza sativa</taxon>
    </lineage>
</organism>
<evidence type="ECO:0000313" key="1">
    <source>
        <dbReference type="EMBL" id="EEE53341.1"/>
    </source>
</evidence>
<dbReference type="AlphaFoldDB" id="B9GDI4"/>
<reference evidence="1" key="1">
    <citation type="journal article" date="2005" name="PLoS Biol.">
        <title>The genomes of Oryza sativa: a history of duplications.</title>
        <authorList>
            <person name="Yu J."/>
            <person name="Wang J."/>
            <person name="Lin W."/>
            <person name="Li S."/>
            <person name="Li H."/>
            <person name="Zhou J."/>
            <person name="Ni P."/>
            <person name="Dong W."/>
            <person name="Hu S."/>
            <person name="Zeng C."/>
            <person name="Zhang J."/>
            <person name="Zhang Y."/>
            <person name="Li R."/>
            <person name="Xu Z."/>
            <person name="Li S."/>
            <person name="Li X."/>
            <person name="Zheng H."/>
            <person name="Cong L."/>
            <person name="Lin L."/>
            <person name="Yin J."/>
            <person name="Geng J."/>
            <person name="Li G."/>
            <person name="Shi J."/>
            <person name="Liu J."/>
            <person name="Lv H."/>
            <person name="Li J."/>
            <person name="Wang J."/>
            <person name="Deng Y."/>
            <person name="Ran L."/>
            <person name="Shi X."/>
            <person name="Wang X."/>
            <person name="Wu Q."/>
            <person name="Li C."/>
            <person name="Ren X."/>
            <person name="Wang J."/>
            <person name="Wang X."/>
            <person name="Li D."/>
            <person name="Liu D."/>
            <person name="Zhang X."/>
            <person name="Ji Z."/>
            <person name="Zhao W."/>
            <person name="Sun Y."/>
            <person name="Zhang Z."/>
            <person name="Bao J."/>
            <person name="Han Y."/>
            <person name="Dong L."/>
            <person name="Ji J."/>
            <person name="Chen P."/>
            <person name="Wu S."/>
            <person name="Liu J."/>
            <person name="Xiao Y."/>
            <person name="Bu D."/>
            <person name="Tan J."/>
            <person name="Yang L."/>
            <person name="Ye C."/>
            <person name="Zhang J."/>
            <person name="Xu J."/>
            <person name="Zhou Y."/>
            <person name="Yu Y."/>
            <person name="Zhang B."/>
            <person name="Zhuang S."/>
            <person name="Wei H."/>
            <person name="Liu B."/>
            <person name="Lei M."/>
            <person name="Yu H."/>
            <person name="Li Y."/>
            <person name="Xu H."/>
            <person name="Wei S."/>
            <person name="He X."/>
            <person name="Fang L."/>
            <person name="Zhang Z."/>
            <person name="Zhang Y."/>
            <person name="Huang X."/>
            <person name="Su Z."/>
            <person name="Tong W."/>
            <person name="Li J."/>
            <person name="Tong Z."/>
            <person name="Li S."/>
            <person name="Ye J."/>
            <person name="Wang L."/>
            <person name="Fang L."/>
            <person name="Lei T."/>
            <person name="Chen C."/>
            <person name="Chen H."/>
            <person name="Xu Z."/>
            <person name="Li H."/>
            <person name="Huang H."/>
            <person name="Zhang F."/>
            <person name="Xu H."/>
            <person name="Li N."/>
            <person name="Zhao C."/>
            <person name="Li S."/>
            <person name="Dong L."/>
            <person name="Huang Y."/>
            <person name="Li L."/>
            <person name="Xi Y."/>
            <person name="Qi Q."/>
            <person name="Li W."/>
            <person name="Zhang B."/>
            <person name="Hu W."/>
            <person name="Zhang Y."/>
            <person name="Tian X."/>
            <person name="Jiao Y."/>
            <person name="Liang X."/>
            <person name="Jin J."/>
            <person name="Gao L."/>
            <person name="Zheng W."/>
            <person name="Hao B."/>
            <person name="Liu S."/>
            <person name="Wang W."/>
            <person name="Yuan L."/>
            <person name="Cao M."/>
            <person name="McDermott J."/>
            <person name="Samudrala R."/>
            <person name="Wang J."/>
            <person name="Wong G.K."/>
            <person name="Yang H."/>
        </authorList>
    </citation>
    <scope>NUCLEOTIDE SEQUENCE [LARGE SCALE GENOMIC DNA]</scope>
</reference>
<sequence>MSRRKLQSDEWWRIHARPCWYGLSDGYRRVVAEDIVADRSEREQYTRMCKNLSNNTSKL</sequence>
<dbReference type="Proteomes" id="UP000007752">
    <property type="component" value="Chromosome 12"/>
</dbReference>
<gene>
    <name evidence="1" type="ORF">OsJ_36356</name>
</gene>
<reference evidence="1" key="2">
    <citation type="submission" date="2008-12" db="EMBL/GenBank/DDBJ databases">
        <title>Improved gene annotation of the rice (Oryza sativa) genomes.</title>
        <authorList>
            <person name="Wang J."/>
            <person name="Li R."/>
            <person name="Fan W."/>
            <person name="Huang Q."/>
            <person name="Zhang J."/>
            <person name="Zhou Y."/>
            <person name="Hu Y."/>
            <person name="Zi S."/>
            <person name="Li J."/>
            <person name="Ni P."/>
            <person name="Zheng H."/>
            <person name="Zhang Y."/>
            <person name="Zhao M."/>
            <person name="Hao Q."/>
            <person name="McDermott J."/>
            <person name="Samudrala R."/>
            <person name="Kristiansen K."/>
            <person name="Wong G.K.-S."/>
        </authorList>
    </citation>
    <scope>NUCLEOTIDE SEQUENCE</scope>
</reference>
<accession>B9GDI4</accession>
<protein>
    <submittedName>
        <fullName evidence="1">Uncharacterized protein</fullName>
    </submittedName>
</protein>
<proteinExistence type="predicted"/>
<name>B9GDI4_ORYSJ</name>
<dbReference type="EMBL" id="CM000149">
    <property type="protein sequence ID" value="EEE53341.1"/>
    <property type="molecule type" value="Genomic_DNA"/>
</dbReference>